<dbReference type="Proteomes" id="UP000286100">
    <property type="component" value="Unassembled WGS sequence"/>
</dbReference>
<dbReference type="PANTHER" id="PTHR30349:SF64">
    <property type="entry name" value="PROPHAGE INTEGRASE INTD-RELATED"/>
    <property type="match status" value="1"/>
</dbReference>
<sequence length="366" mass="41607">MPIYQREGSPYWWYTFSIDGKRFRGSTGETKERAALLAEAEKYQLERGRPTADQAWRLREVLGTFWTEHAQHLSSASDIFFHFEMLSQFLGPSLPISDVTNAKLLDYRAARRGGTIEATEELVRDRPKAWRHRMITKTGFIRPVAPQTVNRDFAHIQAAMNWARDVHGKPMPTIAWTRLKSKEAPFRVRFAAATEFEQLMSGAHPAMRTIILCAVTTGLRRANILGMQWHQVDLSSCTITLPRVKGDKPHSVSIAPVLRAALARTPPNLRKGPVFDATNYKRRWQGAVKSADLRDFRFHDLRHTFASWARQNGADLADICEALDHSSVAVTQRYAHIQPETTTTAFDRVADLLASQSRSQSRKKRA</sequence>
<name>A0A418WP52_9SPHN</name>
<feature type="domain" description="Tyr recombinase" evidence="3">
    <location>
        <begin position="185"/>
        <end position="347"/>
    </location>
</feature>
<evidence type="ECO:0000313" key="5">
    <source>
        <dbReference type="Proteomes" id="UP000286100"/>
    </source>
</evidence>
<dbReference type="Gene3D" id="1.10.443.10">
    <property type="entry name" value="Intergrase catalytic core"/>
    <property type="match status" value="1"/>
</dbReference>
<dbReference type="GO" id="GO:0015074">
    <property type="term" value="P:DNA integration"/>
    <property type="evidence" value="ECO:0007669"/>
    <property type="project" value="UniProtKB-KW"/>
</dbReference>
<dbReference type="AlphaFoldDB" id="A0A418WP52"/>
<dbReference type="PROSITE" id="PS51898">
    <property type="entry name" value="TYR_RECOMBINASE"/>
    <property type="match status" value="1"/>
</dbReference>
<evidence type="ECO:0000256" key="1">
    <source>
        <dbReference type="ARBA" id="ARBA00022908"/>
    </source>
</evidence>
<dbReference type="SUPFAM" id="SSF56349">
    <property type="entry name" value="DNA breaking-rejoining enzymes"/>
    <property type="match status" value="1"/>
</dbReference>
<reference evidence="4 5" key="1">
    <citation type="submission" date="2018-09" db="EMBL/GenBank/DDBJ databases">
        <authorList>
            <person name="Zhu H."/>
        </authorList>
    </citation>
    <scope>NUCLEOTIDE SEQUENCE [LARGE SCALE GENOMIC DNA]</scope>
    <source>
        <strain evidence="4 5">K2R01-6</strain>
    </source>
</reference>
<comment type="caution">
    <text evidence="4">The sequence shown here is derived from an EMBL/GenBank/DDBJ whole genome shotgun (WGS) entry which is preliminary data.</text>
</comment>
<dbReference type="InterPro" id="IPR013762">
    <property type="entry name" value="Integrase-like_cat_sf"/>
</dbReference>
<dbReference type="InterPro" id="IPR002104">
    <property type="entry name" value="Integrase_catalytic"/>
</dbReference>
<keyword evidence="2" id="KW-0233">DNA recombination</keyword>
<dbReference type="GO" id="GO:0006310">
    <property type="term" value="P:DNA recombination"/>
    <property type="evidence" value="ECO:0007669"/>
    <property type="project" value="UniProtKB-KW"/>
</dbReference>
<dbReference type="OrthoDB" id="7615137at2"/>
<evidence type="ECO:0000313" key="4">
    <source>
        <dbReference type="EMBL" id="RJF93018.1"/>
    </source>
</evidence>
<evidence type="ECO:0000259" key="3">
    <source>
        <dbReference type="PROSITE" id="PS51898"/>
    </source>
</evidence>
<dbReference type="GO" id="GO:0003677">
    <property type="term" value="F:DNA binding"/>
    <property type="evidence" value="ECO:0007669"/>
    <property type="project" value="InterPro"/>
</dbReference>
<evidence type="ECO:0000256" key="2">
    <source>
        <dbReference type="ARBA" id="ARBA00023172"/>
    </source>
</evidence>
<dbReference type="InterPro" id="IPR011010">
    <property type="entry name" value="DNA_brk_join_enz"/>
</dbReference>
<accession>A0A418WP52</accession>
<keyword evidence="5" id="KW-1185">Reference proteome</keyword>
<proteinExistence type="predicted"/>
<keyword evidence="1" id="KW-0229">DNA integration</keyword>
<dbReference type="Pfam" id="PF00589">
    <property type="entry name" value="Phage_integrase"/>
    <property type="match status" value="1"/>
</dbReference>
<organism evidence="4 5">
    <name type="scientific">Sphingomonas cavernae</name>
    <dbReference type="NCBI Taxonomy" id="2320861"/>
    <lineage>
        <taxon>Bacteria</taxon>
        <taxon>Pseudomonadati</taxon>
        <taxon>Pseudomonadota</taxon>
        <taxon>Alphaproteobacteria</taxon>
        <taxon>Sphingomonadales</taxon>
        <taxon>Sphingomonadaceae</taxon>
        <taxon>Sphingomonas</taxon>
    </lineage>
</organism>
<dbReference type="PANTHER" id="PTHR30349">
    <property type="entry name" value="PHAGE INTEGRASE-RELATED"/>
    <property type="match status" value="1"/>
</dbReference>
<dbReference type="InterPro" id="IPR050090">
    <property type="entry name" value="Tyrosine_recombinase_XerCD"/>
</dbReference>
<dbReference type="CDD" id="cd00796">
    <property type="entry name" value="INT_Rci_Hp1_C"/>
    <property type="match status" value="1"/>
</dbReference>
<protein>
    <submittedName>
        <fullName evidence="4">Site-specific integrase</fullName>
    </submittedName>
</protein>
<dbReference type="EMBL" id="QYUM01000002">
    <property type="protein sequence ID" value="RJF93018.1"/>
    <property type="molecule type" value="Genomic_DNA"/>
</dbReference>
<gene>
    <name evidence="4" type="ORF">D3876_01120</name>
</gene>